<keyword evidence="2" id="KW-1185">Reference proteome</keyword>
<dbReference type="AlphaFoldDB" id="A0A1S2LYM0"/>
<comment type="caution">
    <text evidence="1">The sequence shown here is derived from an EMBL/GenBank/DDBJ whole genome shotgun (WGS) entry which is preliminary data.</text>
</comment>
<dbReference type="OrthoDB" id="2943884at2"/>
<name>A0A1S2LYM0_9BACI</name>
<evidence type="ECO:0000313" key="2">
    <source>
        <dbReference type="Proteomes" id="UP000180057"/>
    </source>
</evidence>
<accession>A0A1S2LYM0</accession>
<organism evidence="1 2">
    <name type="scientific">Anaerobacillus alkalidiazotrophicus</name>
    <dbReference type="NCBI Taxonomy" id="472963"/>
    <lineage>
        <taxon>Bacteria</taxon>
        <taxon>Bacillati</taxon>
        <taxon>Bacillota</taxon>
        <taxon>Bacilli</taxon>
        <taxon>Bacillales</taxon>
        <taxon>Bacillaceae</taxon>
        <taxon>Anaerobacillus</taxon>
    </lineage>
</organism>
<dbReference type="Proteomes" id="UP000180057">
    <property type="component" value="Unassembled WGS sequence"/>
</dbReference>
<proteinExistence type="predicted"/>
<sequence>MVKENRSQFIVLFTEEFELCLDEIQQFFAKKSGDGPVASFVLLNEGSTGTVRVKHMNRLFYILA</sequence>
<dbReference type="EMBL" id="MLQS01000035">
    <property type="protein sequence ID" value="OIJ16525.1"/>
    <property type="molecule type" value="Genomic_DNA"/>
</dbReference>
<gene>
    <name evidence="1" type="ORF">BKP45_21215</name>
</gene>
<protein>
    <submittedName>
        <fullName evidence="1">Uncharacterized protein</fullName>
    </submittedName>
</protein>
<reference evidence="1 2" key="1">
    <citation type="submission" date="2016-10" db="EMBL/GenBank/DDBJ databases">
        <title>Draft genome sequences of four alkaliphilic bacteria belonging to the Anaerobacillus genus.</title>
        <authorList>
            <person name="Bassil N.M."/>
            <person name="Lloyd J.R."/>
        </authorList>
    </citation>
    <scope>NUCLEOTIDE SEQUENCE [LARGE SCALE GENOMIC DNA]</scope>
    <source>
        <strain evidence="1 2">DSM 22531</strain>
    </source>
</reference>
<evidence type="ECO:0000313" key="1">
    <source>
        <dbReference type="EMBL" id="OIJ16525.1"/>
    </source>
</evidence>